<accession>A0A7E6ENW2</accession>
<dbReference type="KEGG" id="osn:118762507"/>
<dbReference type="AlphaFoldDB" id="A0A7E6ENW2"/>
<feature type="chain" id="PRO_5028948576" evidence="1">
    <location>
        <begin position="21"/>
        <end position="271"/>
    </location>
</feature>
<evidence type="ECO:0000313" key="3">
    <source>
        <dbReference type="RefSeq" id="XP_036357028.1"/>
    </source>
</evidence>
<evidence type="ECO:0000256" key="1">
    <source>
        <dbReference type="SAM" id="SignalP"/>
    </source>
</evidence>
<name>A0A7E6ENW2_9MOLL</name>
<dbReference type="Proteomes" id="UP000515154">
    <property type="component" value="Linkage group LG3"/>
</dbReference>
<reference evidence="3" key="1">
    <citation type="submission" date="2025-08" db="UniProtKB">
        <authorList>
            <consortium name="RefSeq"/>
        </authorList>
    </citation>
    <scope>IDENTIFICATION</scope>
</reference>
<evidence type="ECO:0000313" key="2">
    <source>
        <dbReference type="Proteomes" id="UP000515154"/>
    </source>
</evidence>
<protein>
    <submittedName>
        <fullName evidence="3">Uncharacterized protein LOC118762507</fullName>
    </submittedName>
</protein>
<keyword evidence="2" id="KW-1185">Reference proteome</keyword>
<sequence length="271" mass="30712">MSSPVLKLFQIIMILYMALGGNTFAREVKYNSKVAGNNTKSNIKSTATPSSKVMKHRVASLKNQSNNIHNLRVDVNSSKYPVYAMTMKPTLKMKPALKTKPALKMKPVLKMETTVKVKPIRKYKILQSIIVKSFTFKNNSTNQTLGKTNGVSASTENSRIGQVKRMSLFPSRLFRRLSHNLQGAGSKNASSKPDNGLGVHLIRVYPPIMHGFHRFFVRRRPFANYTDKNDTLLKIVLISNETPAVNNFFQPFLDFFRRMTMSIKSFLHAVK</sequence>
<feature type="signal peptide" evidence="1">
    <location>
        <begin position="1"/>
        <end position="20"/>
    </location>
</feature>
<proteinExistence type="predicted"/>
<organism evidence="2 3">
    <name type="scientific">Octopus sinensis</name>
    <name type="common">East Asian common octopus</name>
    <dbReference type="NCBI Taxonomy" id="2607531"/>
    <lineage>
        <taxon>Eukaryota</taxon>
        <taxon>Metazoa</taxon>
        <taxon>Spiralia</taxon>
        <taxon>Lophotrochozoa</taxon>
        <taxon>Mollusca</taxon>
        <taxon>Cephalopoda</taxon>
        <taxon>Coleoidea</taxon>
        <taxon>Octopodiformes</taxon>
        <taxon>Octopoda</taxon>
        <taxon>Incirrata</taxon>
        <taxon>Octopodidae</taxon>
        <taxon>Octopus</taxon>
    </lineage>
</organism>
<keyword evidence="1" id="KW-0732">Signal</keyword>
<dbReference type="RefSeq" id="XP_036357028.1">
    <property type="nucleotide sequence ID" value="XM_036501135.1"/>
</dbReference>
<gene>
    <name evidence="3" type="primary">LOC118762507</name>
</gene>